<dbReference type="Pfam" id="PF13670">
    <property type="entry name" value="PepSY_2"/>
    <property type="match status" value="1"/>
</dbReference>
<keyword evidence="5" id="KW-1185">Reference proteome</keyword>
<keyword evidence="2" id="KW-0732">Signal</keyword>
<evidence type="ECO:0000313" key="5">
    <source>
        <dbReference type="Proteomes" id="UP000092498"/>
    </source>
</evidence>
<dbReference type="InterPro" id="IPR025711">
    <property type="entry name" value="PepSY"/>
</dbReference>
<protein>
    <recommendedName>
        <fullName evidence="3">PepSY domain-containing protein</fullName>
    </recommendedName>
</protein>
<dbReference type="KEGG" id="cbot:ATE48_03090"/>
<evidence type="ECO:0000313" key="4">
    <source>
        <dbReference type="EMBL" id="ANP44978.1"/>
    </source>
</evidence>
<dbReference type="STRING" id="1759059.ATE48_03090"/>
<accession>A0A1B1AEJ9</accession>
<dbReference type="InParanoid" id="A0A1B1AEJ9"/>
<dbReference type="AlphaFoldDB" id="A0A1B1AEJ9"/>
<dbReference type="OrthoDB" id="8450175at2"/>
<feature type="chain" id="PRO_5008518658" description="PepSY domain-containing protein" evidence="2">
    <location>
        <begin position="27"/>
        <end position="120"/>
    </location>
</feature>
<dbReference type="EMBL" id="CP013244">
    <property type="protein sequence ID" value="ANP44978.1"/>
    <property type="molecule type" value="Genomic_DNA"/>
</dbReference>
<proteinExistence type="predicted"/>
<reference evidence="4 5" key="1">
    <citation type="submission" date="2015-11" db="EMBL/GenBank/DDBJ databases">
        <title>Whole-Genome Sequence of Candidatus Oderbacter manganicum from the National Park Lower Oder Valley, Germany.</title>
        <authorList>
            <person name="Braun B."/>
            <person name="Liere K."/>
            <person name="Szewzyk U."/>
        </authorList>
    </citation>
    <scope>NUCLEOTIDE SEQUENCE [LARGE SCALE GENOMIC DNA]</scope>
    <source>
        <strain evidence="4 5">OTSz_A_272</strain>
    </source>
</reference>
<dbReference type="RefSeq" id="WP_066767695.1">
    <property type="nucleotide sequence ID" value="NZ_CP013244.1"/>
</dbReference>
<feature type="region of interest" description="Disordered" evidence="1">
    <location>
        <begin position="86"/>
        <end position="120"/>
    </location>
</feature>
<feature type="domain" description="PepSY" evidence="3">
    <location>
        <begin position="10"/>
        <end position="87"/>
    </location>
</feature>
<gene>
    <name evidence="4" type="ORF">ATE48_03090</name>
</gene>
<evidence type="ECO:0000256" key="1">
    <source>
        <dbReference type="SAM" id="MobiDB-lite"/>
    </source>
</evidence>
<feature type="signal peptide" evidence="2">
    <location>
        <begin position="1"/>
        <end position="26"/>
    </location>
</feature>
<name>A0A1B1AEJ9_9PROT</name>
<evidence type="ECO:0000256" key="2">
    <source>
        <dbReference type="SAM" id="SignalP"/>
    </source>
</evidence>
<organism evidence="4 5">
    <name type="scientific">Candidatus Viadribacter manganicus</name>
    <dbReference type="NCBI Taxonomy" id="1759059"/>
    <lineage>
        <taxon>Bacteria</taxon>
        <taxon>Pseudomonadati</taxon>
        <taxon>Pseudomonadota</taxon>
        <taxon>Alphaproteobacteria</taxon>
        <taxon>Hyphomonadales</taxon>
        <taxon>Hyphomonadaceae</taxon>
        <taxon>Candidatus Viadribacter</taxon>
    </lineage>
</organism>
<feature type="compositionally biased region" description="Basic and acidic residues" evidence="1">
    <location>
        <begin position="111"/>
        <end position="120"/>
    </location>
</feature>
<sequence>MLTNSRPFAIAAAAMAAFALAAPASAQSVASQPELSLSQVEGRLTAQGFRVLEIERDDGRYEVKALNSAGACVELDVHRSSGEVLRTRSDDDCGSGSHHSSNHRSGGDNGGDDRGGRRSR</sequence>
<evidence type="ECO:0000259" key="3">
    <source>
        <dbReference type="Pfam" id="PF13670"/>
    </source>
</evidence>
<dbReference type="Proteomes" id="UP000092498">
    <property type="component" value="Chromosome"/>
</dbReference>